<dbReference type="EC" id="3.1.4.46" evidence="2"/>
<dbReference type="PANTHER" id="PTHR43805">
    <property type="entry name" value="GLYCEROPHOSPHORYL DIESTER PHOSPHODIESTERASE"/>
    <property type="match status" value="1"/>
</dbReference>
<dbReference type="GO" id="GO:0008889">
    <property type="term" value="F:glycerophosphodiester phosphodiesterase activity"/>
    <property type="evidence" value="ECO:0007669"/>
    <property type="project" value="UniProtKB-EC"/>
</dbReference>
<comment type="caution">
    <text evidence="2">The sequence shown here is derived from an EMBL/GenBank/DDBJ whole genome shotgun (WGS) entry which is preliminary data.</text>
</comment>
<dbReference type="InterPro" id="IPR030395">
    <property type="entry name" value="GP_PDE_dom"/>
</dbReference>
<keyword evidence="3" id="KW-1185">Reference proteome</keyword>
<dbReference type="PROSITE" id="PS51704">
    <property type="entry name" value="GP_PDE"/>
    <property type="match status" value="1"/>
</dbReference>
<dbReference type="Gene3D" id="3.20.20.190">
    <property type="entry name" value="Phosphatidylinositol (PI) phosphodiesterase"/>
    <property type="match status" value="1"/>
</dbReference>
<proteinExistence type="predicted"/>
<dbReference type="EMBL" id="JAGINW010000001">
    <property type="protein sequence ID" value="MBP2327407.1"/>
    <property type="molecule type" value="Genomic_DNA"/>
</dbReference>
<protein>
    <submittedName>
        <fullName evidence="2">Glycerophosphoryl diester phosphodiesterase</fullName>
        <ecNumber evidence="2">3.1.4.46</ecNumber>
    </submittedName>
</protein>
<reference evidence="2 3" key="1">
    <citation type="submission" date="2021-03" db="EMBL/GenBank/DDBJ databases">
        <title>Sequencing the genomes of 1000 actinobacteria strains.</title>
        <authorList>
            <person name="Klenk H.-P."/>
        </authorList>
    </citation>
    <scope>NUCLEOTIDE SEQUENCE [LARGE SCALE GENOMIC DNA]</scope>
    <source>
        <strain evidence="2 3">DSM 46670</strain>
    </source>
</reference>
<evidence type="ECO:0000313" key="2">
    <source>
        <dbReference type="EMBL" id="MBP2327407.1"/>
    </source>
</evidence>
<dbReference type="PROSITE" id="PS50007">
    <property type="entry name" value="PIPLC_X_DOMAIN"/>
    <property type="match status" value="1"/>
</dbReference>
<evidence type="ECO:0000259" key="1">
    <source>
        <dbReference type="PROSITE" id="PS51704"/>
    </source>
</evidence>
<dbReference type="SUPFAM" id="SSF51695">
    <property type="entry name" value="PLC-like phosphodiesterases"/>
    <property type="match status" value="1"/>
</dbReference>
<sequence length="261" mass="28981">MRDHDYLAGPYPRAFAHRGWHVGDLKGMENSLSAFRRAVDEGYQYLETDVHATADGVVVVHHDSSLDRTTDTRGLVAGLPWRSVRSAKIAGREPVCRLEDLLEELPDALLNIDVKSDAAVEPVVETLRRTGAVNRVCLASFSDSRLQRLRARVGPRLMTSMGPRSVAALWAAGRVWAPRAWRAIRGRMAQVPVNQGRLTVVDRRLVSAAHRRGMEVHVWTIDEAGQMHQLLDLGVDGLVTDQPGILRDVLRARGTWPAAVR</sequence>
<dbReference type="InterPro" id="IPR017946">
    <property type="entry name" value="PLC-like_Pdiesterase_TIM-brl"/>
</dbReference>
<accession>A0ABS4TSL3</accession>
<feature type="domain" description="GP-PDE" evidence="1">
    <location>
        <begin position="12"/>
        <end position="250"/>
    </location>
</feature>
<dbReference type="RefSeq" id="WP_307855446.1">
    <property type="nucleotide sequence ID" value="NZ_JAGINW010000001.1"/>
</dbReference>
<dbReference type="CDD" id="cd08561">
    <property type="entry name" value="GDPD_cytoplasmic_ScUgpQ2_like"/>
    <property type="match status" value="1"/>
</dbReference>
<dbReference type="Pfam" id="PF03009">
    <property type="entry name" value="GDPD"/>
    <property type="match status" value="1"/>
</dbReference>
<dbReference type="PANTHER" id="PTHR43805:SF1">
    <property type="entry name" value="GP-PDE DOMAIN-CONTAINING PROTEIN"/>
    <property type="match status" value="1"/>
</dbReference>
<name>A0ABS4TSL3_9PSEU</name>
<organism evidence="2 3">
    <name type="scientific">Kibdelosporangium banguiense</name>
    <dbReference type="NCBI Taxonomy" id="1365924"/>
    <lineage>
        <taxon>Bacteria</taxon>
        <taxon>Bacillati</taxon>
        <taxon>Actinomycetota</taxon>
        <taxon>Actinomycetes</taxon>
        <taxon>Pseudonocardiales</taxon>
        <taxon>Pseudonocardiaceae</taxon>
        <taxon>Kibdelosporangium</taxon>
    </lineage>
</organism>
<gene>
    <name evidence="2" type="ORF">JOF56_007792</name>
</gene>
<evidence type="ECO:0000313" key="3">
    <source>
        <dbReference type="Proteomes" id="UP001519332"/>
    </source>
</evidence>
<keyword evidence="2" id="KW-0378">Hydrolase</keyword>
<dbReference type="Proteomes" id="UP001519332">
    <property type="component" value="Unassembled WGS sequence"/>
</dbReference>